<comment type="caution">
    <text evidence="5">The sequence shown here is derived from an EMBL/GenBank/DDBJ whole genome shotgun (WGS) entry which is preliminary data.</text>
</comment>
<dbReference type="InterPro" id="IPR052210">
    <property type="entry name" value="LysM1-like"/>
</dbReference>
<dbReference type="CDD" id="cd00118">
    <property type="entry name" value="LysM"/>
    <property type="match status" value="3"/>
</dbReference>
<proteinExistence type="predicted"/>
<dbReference type="InterPro" id="IPR018392">
    <property type="entry name" value="LysM"/>
</dbReference>
<keyword evidence="2" id="KW-0843">Virulence</keyword>
<feature type="signal peptide" evidence="3">
    <location>
        <begin position="1"/>
        <end position="17"/>
    </location>
</feature>
<evidence type="ECO:0000313" key="6">
    <source>
        <dbReference type="Proteomes" id="UP001219568"/>
    </source>
</evidence>
<accession>A0AAD6N6M5</accession>
<keyword evidence="3" id="KW-0732">Signal</keyword>
<keyword evidence="1" id="KW-0147">Chitin-binding</keyword>
<dbReference type="EMBL" id="JAQJZL010000010">
    <property type="protein sequence ID" value="KAJ6035319.1"/>
    <property type="molecule type" value="Genomic_DNA"/>
</dbReference>
<dbReference type="SMART" id="SM00257">
    <property type="entry name" value="LysM"/>
    <property type="match status" value="4"/>
</dbReference>
<feature type="domain" description="LysM" evidence="4">
    <location>
        <begin position="256"/>
        <end position="302"/>
    </location>
</feature>
<reference evidence="5" key="1">
    <citation type="journal article" date="2023" name="IMA Fungus">
        <title>Comparative genomic study of the Penicillium genus elucidates a diverse pangenome and 15 lateral gene transfer events.</title>
        <authorList>
            <person name="Petersen C."/>
            <person name="Sorensen T."/>
            <person name="Nielsen M.R."/>
            <person name="Sondergaard T.E."/>
            <person name="Sorensen J.L."/>
            <person name="Fitzpatrick D.A."/>
            <person name="Frisvad J.C."/>
            <person name="Nielsen K.L."/>
        </authorList>
    </citation>
    <scope>NUCLEOTIDE SEQUENCE</scope>
    <source>
        <strain evidence="5">IBT 15450</strain>
    </source>
</reference>
<sequence>MTRLLAVAGILPSLVVSQSIQLFTQENLSVSPECKTAFTGNLSCSALETGDTMYQFQNNMSTALLDSMCAEGCDSSIDDYRQSVLQHCSNDSMEFGSQTTMYRPIAIADYYFTNREQRCLKDTDGKYCYQKIMSESTGGPCSDCILKLPQVKLSNPFFYNRGEASRYASRTSSCSVTSLPITTASPVVVSSTSAAASSAVPTCTGRVVPVESGDRTDSVARAQNISTWQLLSHNGIPGGNKAFSSDAKLCITGTCQTHLMTANDTCVSLSQRYGISITQLRTWNPTLNGRCSNIDVLEGHYICVTNPGLFTTPHRDTKGGSATTATTAAAVPSDVAPGTNVDCGKYYEVQSGDECAKIALGNEIALKDFMFLNSDLNANCTNLIPGSSYCVQPVGVISKYPDYTTTSGASTTTPPPKMTAAWTPWDQLPIVTSMRKDFPPEETQAPLANGTRKDCEEYKENTYGEVGCWALDLQARMTDFVTWNPSLFWWNCTLSNATRYCTMLGDGFKYDEDAHYHQHAQRPENADFNSTDDCWKWHNVTKGETCQTIREDADIGMDAFFGWNPSIRQNCTGLQVSVSYCVSGDGFDDTEYASASASVSPTHISTASPTPTSTCPAGSVTAPGQTQSGIPCKCNKYVKSQKGKYCEDMADANDITLKQFLKWNPAVGDSCSNLWPDYYYCVGVST</sequence>
<dbReference type="SUPFAM" id="SSF54106">
    <property type="entry name" value="LysM domain"/>
    <property type="match status" value="2"/>
</dbReference>
<feature type="domain" description="LysM" evidence="4">
    <location>
        <begin position="536"/>
        <end position="582"/>
    </location>
</feature>
<dbReference type="PANTHER" id="PTHR34997:SF1">
    <property type="entry name" value="PEPTIDOGLYCAN-BINDING LYSIN DOMAIN"/>
    <property type="match status" value="1"/>
</dbReference>
<evidence type="ECO:0000313" key="5">
    <source>
        <dbReference type="EMBL" id="KAJ6035319.1"/>
    </source>
</evidence>
<feature type="domain" description="LysM" evidence="4">
    <location>
        <begin position="345"/>
        <end position="391"/>
    </location>
</feature>
<dbReference type="Proteomes" id="UP001219568">
    <property type="component" value="Unassembled WGS sequence"/>
</dbReference>
<evidence type="ECO:0000256" key="1">
    <source>
        <dbReference type="ARBA" id="ARBA00022669"/>
    </source>
</evidence>
<keyword evidence="6" id="KW-1185">Reference proteome</keyword>
<feature type="chain" id="PRO_5041944669" description="LysM domain-containing protein" evidence="3">
    <location>
        <begin position="18"/>
        <end position="686"/>
    </location>
</feature>
<dbReference type="PROSITE" id="PS51782">
    <property type="entry name" value="LYSM"/>
    <property type="match status" value="4"/>
</dbReference>
<evidence type="ECO:0000256" key="2">
    <source>
        <dbReference type="ARBA" id="ARBA00023026"/>
    </source>
</evidence>
<dbReference type="AlphaFoldDB" id="A0AAD6N6M5"/>
<gene>
    <name evidence="5" type="ORF">N7460_009494</name>
</gene>
<protein>
    <recommendedName>
        <fullName evidence="4">LysM domain-containing protein</fullName>
    </recommendedName>
</protein>
<dbReference type="InterPro" id="IPR036779">
    <property type="entry name" value="LysM_dom_sf"/>
</dbReference>
<dbReference type="GO" id="GO:0008061">
    <property type="term" value="F:chitin binding"/>
    <property type="evidence" value="ECO:0007669"/>
    <property type="project" value="UniProtKB-KW"/>
</dbReference>
<evidence type="ECO:0000256" key="3">
    <source>
        <dbReference type="SAM" id="SignalP"/>
    </source>
</evidence>
<evidence type="ECO:0000259" key="4">
    <source>
        <dbReference type="PROSITE" id="PS51782"/>
    </source>
</evidence>
<name>A0AAD6N6M5_PENCN</name>
<reference evidence="5" key="2">
    <citation type="submission" date="2023-01" db="EMBL/GenBank/DDBJ databases">
        <authorList>
            <person name="Petersen C."/>
        </authorList>
    </citation>
    <scope>NUCLEOTIDE SEQUENCE</scope>
    <source>
        <strain evidence="5">IBT 15450</strain>
    </source>
</reference>
<dbReference type="Gene3D" id="3.10.350.10">
    <property type="entry name" value="LysM domain"/>
    <property type="match status" value="4"/>
</dbReference>
<feature type="domain" description="LysM" evidence="4">
    <location>
        <begin position="636"/>
        <end position="682"/>
    </location>
</feature>
<dbReference type="PANTHER" id="PTHR34997">
    <property type="entry name" value="AM15"/>
    <property type="match status" value="1"/>
</dbReference>
<dbReference type="Pfam" id="PF01476">
    <property type="entry name" value="LysM"/>
    <property type="match status" value="2"/>
</dbReference>
<organism evidence="5 6">
    <name type="scientific">Penicillium canescens</name>
    <dbReference type="NCBI Taxonomy" id="5083"/>
    <lineage>
        <taxon>Eukaryota</taxon>
        <taxon>Fungi</taxon>
        <taxon>Dikarya</taxon>
        <taxon>Ascomycota</taxon>
        <taxon>Pezizomycotina</taxon>
        <taxon>Eurotiomycetes</taxon>
        <taxon>Eurotiomycetidae</taxon>
        <taxon>Eurotiales</taxon>
        <taxon>Aspergillaceae</taxon>
        <taxon>Penicillium</taxon>
    </lineage>
</organism>